<dbReference type="Gene3D" id="2.60.40.4100">
    <property type="entry name" value="Zona pellucida, ZP-C domain"/>
    <property type="match status" value="1"/>
</dbReference>
<sequence>MMKPGALLLLLAGVVHAVPPPVGIVTGSTIIDIFNVIRSIPDRCVYKLMGSADFEILAGFQERSRADVPFLDSVTINVGGVPTYLGQGGVVKVGDQTLTLNATAQLINDVAFSKDQTGVTVHCEVLYSDPPNNATNCNIITEHCDLLMKAPFTDCHDHVDPAPYVTACVETSCRFPTVEGLALTCQFVDAYAKVCALKTNNTLVDWRSPTQCSKTVTHYLPQDSCLDLYCSENEFCGETNGETQCICRALFAAKYNPTNSLGDPTVCTDHSATLTLAGCLLSAKHIDYTTLHLLNESCKGHMDAETHMVTFSFDRINSCGTEVTKTNSSQIIYTNTITMQNSSADVITRQDQVAIDFSCFSVVQEIESGTWNYTLMMKAYTDASFVHPVGPDTEFVLDQRVWVELETDGLDDNLVSIVTDSCWATNQPTPDASLQHHLIING</sequence>
<feature type="chain" id="PRO_5023844700" description="ZP domain-containing protein" evidence="3">
    <location>
        <begin position="18"/>
        <end position="442"/>
    </location>
</feature>
<reference evidence="5 6" key="1">
    <citation type="submission" date="2019-08" db="EMBL/GenBank/DDBJ databases">
        <title>A chromosome-level genome assembly, high-density linkage maps, and genome scans reveal the genomic architecture of hybrid incompatibilities underlying speciation via character displacement in darters (Percidae: Etheostominae).</title>
        <authorList>
            <person name="Moran R.L."/>
            <person name="Catchen J.M."/>
            <person name="Fuller R.C."/>
        </authorList>
    </citation>
    <scope>NUCLEOTIDE SEQUENCE [LARGE SCALE GENOMIC DNA]</scope>
    <source>
        <strain evidence="5">EspeVRDwgs_2016</strain>
        <tissue evidence="5">Muscle</tissue>
    </source>
</reference>
<dbReference type="Proteomes" id="UP000327493">
    <property type="component" value="Unassembled WGS sequence"/>
</dbReference>
<feature type="signal peptide" evidence="3">
    <location>
        <begin position="1"/>
        <end position="17"/>
    </location>
</feature>
<feature type="domain" description="ZP" evidence="4">
    <location>
        <begin position="266"/>
        <end position="442"/>
    </location>
</feature>
<dbReference type="Pfam" id="PF08742">
    <property type="entry name" value="C8"/>
    <property type="match status" value="1"/>
</dbReference>
<dbReference type="InterPro" id="IPR042235">
    <property type="entry name" value="ZP-C_dom"/>
</dbReference>
<name>A0A5J5CBS5_9PERO</name>
<dbReference type="InterPro" id="IPR001507">
    <property type="entry name" value="ZP_dom"/>
</dbReference>
<dbReference type="Pfam" id="PF00100">
    <property type="entry name" value="Zona_pellucida"/>
    <property type="match status" value="1"/>
</dbReference>
<evidence type="ECO:0000313" key="5">
    <source>
        <dbReference type="EMBL" id="KAA8577976.1"/>
    </source>
</evidence>
<accession>A0A5J5CBS5</accession>
<keyword evidence="6" id="KW-1185">Reference proteome</keyword>
<dbReference type="AlphaFoldDB" id="A0A5J5CBS5"/>
<keyword evidence="1 3" id="KW-0732">Signal</keyword>
<evidence type="ECO:0000259" key="4">
    <source>
        <dbReference type="PROSITE" id="PS51034"/>
    </source>
</evidence>
<dbReference type="PROSITE" id="PS51034">
    <property type="entry name" value="ZP_2"/>
    <property type="match status" value="1"/>
</dbReference>
<dbReference type="SMART" id="SM00832">
    <property type="entry name" value="C8"/>
    <property type="match status" value="1"/>
</dbReference>
<proteinExistence type="predicted"/>
<gene>
    <name evidence="5" type="ORF">FQN60_016061</name>
</gene>
<dbReference type="PANTHER" id="PTHR14002">
    <property type="entry name" value="ENDOGLIN/TGF-BETA RECEPTOR TYPE III"/>
    <property type="match status" value="1"/>
</dbReference>
<protein>
    <recommendedName>
        <fullName evidence="4">ZP domain-containing protein</fullName>
    </recommendedName>
</protein>
<comment type="caution">
    <text evidence="5">The sequence shown here is derived from an EMBL/GenBank/DDBJ whole genome shotgun (WGS) entry which is preliminary data.</text>
</comment>
<dbReference type="InterPro" id="IPR014853">
    <property type="entry name" value="VWF/SSPO/ZAN-like_Cys-rich_dom"/>
</dbReference>
<organism evidence="5 6">
    <name type="scientific">Etheostoma spectabile</name>
    <name type="common">orangethroat darter</name>
    <dbReference type="NCBI Taxonomy" id="54343"/>
    <lineage>
        <taxon>Eukaryota</taxon>
        <taxon>Metazoa</taxon>
        <taxon>Chordata</taxon>
        <taxon>Craniata</taxon>
        <taxon>Vertebrata</taxon>
        <taxon>Euteleostomi</taxon>
        <taxon>Actinopterygii</taxon>
        <taxon>Neopterygii</taxon>
        <taxon>Teleostei</taxon>
        <taxon>Neoteleostei</taxon>
        <taxon>Acanthomorphata</taxon>
        <taxon>Eupercaria</taxon>
        <taxon>Perciformes</taxon>
        <taxon>Percoidei</taxon>
        <taxon>Percidae</taxon>
        <taxon>Etheostomatinae</taxon>
        <taxon>Etheostoma</taxon>
    </lineage>
</organism>
<dbReference type="InterPro" id="IPR055355">
    <property type="entry name" value="ZP-C"/>
</dbReference>
<dbReference type="EMBL" id="VOFY01001436">
    <property type="protein sequence ID" value="KAA8577976.1"/>
    <property type="molecule type" value="Genomic_DNA"/>
</dbReference>
<dbReference type="PANTHER" id="PTHR14002:SF50">
    <property type="entry name" value="ALPHA-TECTORIN-LIKE-RELATED"/>
    <property type="match status" value="1"/>
</dbReference>
<evidence type="ECO:0000313" key="6">
    <source>
        <dbReference type="Proteomes" id="UP000327493"/>
    </source>
</evidence>
<evidence type="ECO:0000256" key="3">
    <source>
        <dbReference type="SAM" id="SignalP"/>
    </source>
</evidence>
<evidence type="ECO:0000256" key="2">
    <source>
        <dbReference type="ARBA" id="ARBA00023157"/>
    </source>
</evidence>
<keyword evidence="2" id="KW-1015">Disulfide bond</keyword>
<dbReference type="InterPro" id="IPR055356">
    <property type="entry name" value="ZP-N"/>
</dbReference>
<dbReference type="Gene3D" id="2.60.40.3210">
    <property type="entry name" value="Zona pellucida, ZP-N domain"/>
    <property type="match status" value="1"/>
</dbReference>
<dbReference type="Pfam" id="PF23344">
    <property type="entry name" value="ZP-N"/>
    <property type="match status" value="1"/>
</dbReference>
<evidence type="ECO:0000256" key="1">
    <source>
        <dbReference type="ARBA" id="ARBA00022729"/>
    </source>
</evidence>